<dbReference type="Pfam" id="PF04715">
    <property type="entry name" value="Anth_synt_I_N"/>
    <property type="match status" value="1"/>
</dbReference>
<dbReference type="EMBL" id="UOEE01000041">
    <property type="protein sequence ID" value="VAV87579.1"/>
    <property type="molecule type" value="Genomic_DNA"/>
</dbReference>
<accession>A0A3B0R5V1</accession>
<proteinExistence type="predicted"/>
<sequence>MSDNKTPFLLQLPWRDPLSAFAPLADEPWALAFISGGVQSAARWSILCAEPDDVILANGPDALAQLGRQPVASHRDSDLPFTGGLAGLLSYELGAWIENMDEAKSGNWPGLAFGQYPCAALFDHAKQQAFVVAPDPILARRFVAKLGQGQGR</sequence>
<evidence type="ECO:0000313" key="2">
    <source>
        <dbReference type="EMBL" id="VAV87579.1"/>
    </source>
</evidence>
<dbReference type="InterPro" id="IPR006805">
    <property type="entry name" value="Anth_synth_I_N"/>
</dbReference>
<protein>
    <recommendedName>
        <fullName evidence="1">Anthranilate synthase component I N-terminal domain-containing protein</fullName>
    </recommendedName>
</protein>
<reference evidence="2" key="1">
    <citation type="submission" date="2018-06" db="EMBL/GenBank/DDBJ databases">
        <authorList>
            <person name="Zhirakovskaya E."/>
        </authorList>
    </citation>
    <scope>NUCLEOTIDE SEQUENCE</scope>
</reference>
<organism evidence="2">
    <name type="scientific">hydrothermal vent metagenome</name>
    <dbReference type="NCBI Taxonomy" id="652676"/>
    <lineage>
        <taxon>unclassified sequences</taxon>
        <taxon>metagenomes</taxon>
        <taxon>ecological metagenomes</taxon>
    </lineage>
</organism>
<dbReference type="InterPro" id="IPR005801">
    <property type="entry name" value="ADC_synthase"/>
</dbReference>
<dbReference type="Gene3D" id="3.60.120.10">
    <property type="entry name" value="Anthranilate synthase"/>
    <property type="match status" value="1"/>
</dbReference>
<name>A0A3B0R5V1_9ZZZZ</name>
<gene>
    <name evidence="2" type="ORF">MNBD_ALPHA06-143</name>
</gene>
<dbReference type="SUPFAM" id="SSF56322">
    <property type="entry name" value="ADC synthase"/>
    <property type="match status" value="1"/>
</dbReference>
<feature type="domain" description="Anthranilate synthase component I N-terminal" evidence="1">
    <location>
        <begin position="74"/>
        <end position="131"/>
    </location>
</feature>
<feature type="non-terminal residue" evidence="2">
    <location>
        <position position="152"/>
    </location>
</feature>
<evidence type="ECO:0000259" key="1">
    <source>
        <dbReference type="Pfam" id="PF04715"/>
    </source>
</evidence>
<dbReference type="AlphaFoldDB" id="A0A3B0R5V1"/>